<evidence type="ECO:0000256" key="1">
    <source>
        <dbReference type="ARBA" id="ARBA00022714"/>
    </source>
</evidence>
<dbReference type="GO" id="GO:0016491">
    <property type="term" value="F:oxidoreductase activity"/>
    <property type="evidence" value="ECO:0007669"/>
    <property type="project" value="UniProtKB-KW"/>
</dbReference>
<dbReference type="InterPro" id="IPR044043">
    <property type="entry name" value="VanA_C_cat"/>
</dbReference>
<evidence type="ECO:0000256" key="4">
    <source>
        <dbReference type="ARBA" id="ARBA00023004"/>
    </source>
</evidence>
<evidence type="ECO:0000256" key="2">
    <source>
        <dbReference type="ARBA" id="ARBA00022723"/>
    </source>
</evidence>
<dbReference type="SUPFAM" id="SSF55961">
    <property type="entry name" value="Bet v1-like"/>
    <property type="match status" value="1"/>
</dbReference>
<sequence>MRLLDEELVLWRRADGSVHVWDDRCPHRGAKLSLGRVVDDTLTCPYHGWRFDGEGRCVLKPAQPSTPCPPQPMVQMFRAQERYGIVWVCLGKPAHDVVPYPEFADTRLRHIQAGPYAVNACAPRVVENFIDMAHFSFVHEGILGAAGDTEVPPYDVEAFVDDSGEAGVRAVGMRVSQPRANLQAEGASDVVYGYRISRPLSAILTKQVVGTEVAEAITLFIQPMTETECQVWMIFSGIRSPEPDEAVRDFQDTVFAQDRPILESQRPKRLPLDARAEQAQRADLLAAHYRKFLRERGLVYGVIPA</sequence>
<evidence type="ECO:0000259" key="6">
    <source>
        <dbReference type="PROSITE" id="PS51296"/>
    </source>
</evidence>
<keyword evidence="8" id="KW-1185">Reference proteome</keyword>
<dbReference type="InterPro" id="IPR050584">
    <property type="entry name" value="Cholesterol_7-desaturase"/>
</dbReference>
<dbReference type="GO" id="GO:0046872">
    <property type="term" value="F:metal ion binding"/>
    <property type="evidence" value="ECO:0007669"/>
    <property type="project" value="UniProtKB-KW"/>
</dbReference>
<feature type="domain" description="Rieske" evidence="6">
    <location>
        <begin position="1"/>
        <end position="88"/>
    </location>
</feature>
<dbReference type="Proteomes" id="UP000193427">
    <property type="component" value="Chromosome"/>
</dbReference>
<organism evidence="7 8">
    <name type="scientific">Piscinibacter gummiphilus</name>
    <dbReference type="NCBI Taxonomy" id="946333"/>
    <lineage>
        <taxon>Bacteria</taxon>
        <taxon>Pseudomonadati</taxon>
        <taxon>Pseudomonadota</taxon>
        <taxon>Betaproteobacteria</taxon>
        <taxon>Burkholderiales</taxon>
        <taxon>Sphaerotilaceae</taxon>
        <taxon>Piscinibacter</taxon>
    </lineage>
</organism>
<name>A0A1W6L662_9BURK</name>
<dbReference type="PROSITE" id="PS51296">
    <property type="entry name" value="RIESKE"/>
    <property type="match status" value="1"/>
</dbReference>
<dbReference type="InterPro" id="IPR017941">
    <property type="entry name" value="Rieske_2Fe-2S"/>
</dbReference>
<dbReference type="Pfam" id="PF19112">
    <property type="entry name" value="VanA_C"/>
    <property type="match status" value="1"/>
</dbReference>
<keyword evidence="3" id="KW-0560">Oxidoreductase</keyword>
<dbReference type="GO" id="GO:0051537">
    <property type="term" value="F:2 iron, 2 sulfur cluster binding"/>
    <property type="evidence" value="ECO:0007669"/>
    <property type="project" value="UniProtKB-KW"/>
</dbReference>
<keyword evidence="4" id="KW-0408">Iron</keyword>
<evidence type="ECO:0000313" key="8">
    <source>
        <dbReference type="Proteomes" id="UP000193427"/>
    </source>
</evidence>
<reference evidence="7 8" key="1">
    <citation type="submission" date="2016-04" db="EMBL/GenBank/DDBJ databases">
        <title>Complete genome sequence of natural rubber-degrading, novel Gram-negative bacterium, Rhizobacter gummiphilus strain NS21.</title>
        <authorList>
            <person name="Tabata M."/>
            <person name="Kasai D."/>
            <person name="Fukuda M."/>
        </authorList>
    </citation>
    <scope>NUCLEOTIDE SEQUENCE [LARGE SCALE GENOMIC DNA]</scope>
    <source>
        <strain evidence="7 8">NS21</strain>
    </source>
</reference>
<evidence type="ECO:0000256" key="5">
    <source>
        <dbReference type="ARBA" id="ARBA00023014"/>
    </source>
</evidence>
<dbReference type="PANTHER" id="PTHR21266:SF59">
    <property type="entry name" value="BLR4922 PROTEIN"/>
    <property type="match status" value="1"/>
</dbReference>
<dbReference type="SUPFAM" id="SSF50022">
    <property type="entry name" value="ISP domain"/>
    <property type="match status" value="1"/>
</dbReference>
<proteinExistence type="predicted"/>
<dbReference type="STRING" id="946333.A4W93_07415"/>
<dbReference type="AlphaFoldDB" id="A0A1W6L662"/>
<dbReference type="Gene3D" id="2.102.10.10">
    <property type="entry name" value="Rieske [2Fe-2S] iron-sulphur domain"/>
    <property type="match status" value="1"/>
</dbReference>
<gene>
    <name evidence="7" type="ORF">A4W93_07415</name>
</gene>
<keyword evidence="1" id="KW-0001">2Fe-2S</keyword>
<dbReference type="CDD" id="cd03469">
    <property type="entry name" value="Rieske_RO_Alpha_N"/>
    <property type="match status" value="1"/>
</dbReference>
<dbReference type="Pfam" id="PF00355">
    <property type="entry name" value="Rieske"/>
    <property type="match status" value="1"/>
</dbReference>
<dbReference type="EMBL" id="CP015118">
    <property type="protein sequence ID" value="ARN19753.1"/>
    <property type="molecule type" value="Genomic_DNA"/>
</dbReference>
<dbReference type="Gene3D" id="3.90.380.10">
    <property type="entry name" value="Naphthalene 1,2-dioxygenase Alpha Subunit, Chain A, domain 1"/>
    <property type="match status" value="1"/>
</dbReference>
<evidence type="ECO:0000313" key="7">
    <source>
        <dbReference type="EMBL" id="ARN19753.1"/>
    </source>
</evidence>
<dbReference type="InterPro" id="IPR036922">
    <property type="entry name" value="Rieske_2Fe-2S_sf"/>
</dbReference>
<keyword evidence="2" id="KW-0479">Metal-binding</keyword>
<protein>
    <recommendedName>
        <fullName evidence="6">Rieske domain-containing protein</fullName>
    </recommendedName>
</protein>
<accession>A0A1W6L662</accession>
<dbReference type="KEGG" id="rgu:A4W93_07415"/>
<dbReference type="PANTHER" id="PTHR21266">
    <property type="entry name" value="IRON-SULFUR DOMAIN CONTAINING PROTEIN"/>
    <property type="match status" value="1"/>
</dbReference>
<evidence type="ECO:0000256" key="3">
    <source>
        <dbReference type="ARBA" id="ARBA00023002"/>
    </source>
</evidence>
<keyword evidence="5" id="KW-0411">Iron-sulfur</keyword>